<proteinExistence type="predicted"/>
<name>A0A285P1I5_NATPI</name>
<dbReference type="RefSeq" id="WP_097009430.1">
    <property type="nucleotide sequence ID" value="NZ_OBEJ01000003.1"/>
</dbReference>
<evidence type="ECO:0000313" key="2">
    <source>
        <dbReference type="EMBL" id="SNZ15589.1"/>
    </source>
</evidence>
<evidence type="ECO:0000313" key="3">
    <source>
        <dbReference type="Proteomes" id="UP000219453"/>
    </source>
</evidence>
<keyword evidence="3" id="KW-1185">Reference proteome</keyword>
<organism evidence="2 3">
    <name type="scientific">Natronoarchaeum philippinense</name>
    <dbReference type="NCBI Taxonomy" id="558529"/>
    <lineage>
        <taxon>Archaea</taxon>
        <taxon>Methanobacteriati</taxon>
        <taxon>Methanobacteriota</taxon>
        <taxon>Stenosarchaea group</taxon>
        <taxon>Halobacteria</taxon>
        <taxon>Halobacteriales</taxon>
        <taxon>Natronoarchaeaceae</taxon>
    </lineage>
</organism>
<reference evidence="2 3" key="1">
    <citation type="submission" date="2017-09" db="EMBL/GenBank/DDBJ databases">
        <authorList>
            <person name="Ehlers B."/>
            <person name="Leendertz F.H."/>
        </authorList>
    </citation>
    <scope>NUCLEOTIDE SEQUENCE [LARGE SCALE GENOMIC DNA]</scope>
    <source>
        <strain evidence="2 3">DSM 27208</strain>
    </source>
</reference>
<dbReference type="AlphaFoldDB" id="A0A285P1I5"/>
<evidence type="ECO:0000256" key="1">
    <source>
        <dbReference type="SAM" id="MobiDB-lite"/>
    </source>
</evidence>
<dbReference type="EMBL" id="OBEJ01000003">
    <property type="protein sequence ID" value="SNZ15589.1"/>
    <property type="molecule type" value="Genomic_DNA"/>
</dbReference>
<sequence length="79" mass="9039">MFRWLWDRLLERGERDDPDSDGAADASASDDGTVWDLTPDWQIGGYRLQGASASRDEQRQAVAEVHEQASEMERELDDR</sequence>
<accession>A0A285P1I5</accession>
<dbReference type="Proteomes" id="UP000219453">
    <property type="component" value="Unassembled WGS sequence"/>
</dbReference>
<protein>
    <submittedName>
        <fullName evidence="2">Uncharacterized protein</fullName>
    </submittedName>
</protein>
<feature type="region of interest" description="Disordered" evidence="1">
    <location>
        <begin position="52"/>
        <end position="79"/>
    </location>
</feature>
<feature type="compositionally biased region" description="Low complexity" evidence="1">
    <location>
        <begin position="23"/>
        <end position="32"/>
    </location>
</feature>
<gene>
    <name evidence="2" type="ORF">SAMN06269185_2525</name>
</gene>
<feature type="compositionally biased region" description="Basic and acidic residues" evidence="1">
    <location>
        <begin position="54"/>
        <end position="79"/>
    </location>
</feature>
<feature type="region of interest" description="Disordered" evidence="1">
    <location>
        <begin position="13"/>
        <end position="35"/>
    </location>
</feature>